<name>A0ABQ5FH16_9ASTR</name>
<reference evidence="1" key="2">
    <citation type="submission" date="2022-01" db="EMBL/GenBank/DDBJ databases">
        <authorList>
            <person name="Yamashiro T."/>
            <person name="Shiraishi A."/>
            <person name="Satake H."/>
            <person name="Nakayama K."/>
        </authorList>
    </citation>
    <scope>NUCLEOTIDE SEQUENCE</scope>
</reference>
<keyword evidence="2" id="KW-1185">Reference proteome</keyword>
<dbReference type="EMBL" id="BQNB010017367">
    <property type="protein sequence ID" value="GJT62334.1"/>
    <property type="molecule type" value="Genomic_DNA"/>
</dbReference>
<sequence>MPNPVEARYEEGEVLIDHTPTLREVLSNMGYSTVLGTFNGDGWVKSDPPSRFNVFWAWKISMIVFLLGLKLASACVTGSPISLCLFAVEGPRRNSIMVAVIDCDLAKEIASDSISSIKFSKTVLE</sequence>
<accession>A0ABQ5FH16</accession>
<organism evidence="1 2">
    <name type="scientific">Tanacetum coccineum</name>
    <dbReference type="NCBI Taxonomy" id="301880"/>
    <lineage>
        <taxon>Eukaryota</taxon>
        <taxon>Viridiplantae</taxon>
        <taxon>Streptophyta</taxon>
        <taxon>Embryophyta</taxon>
        <taxon>Tracheophyta</taxon>
        <taxon>Spermatophyta</taxon>
        <taxon>Magnoliopsida</taxon>
        <taxon>eudicotyledons</taxon>
        <taxon>Gunneridae</taxon>
        <taxon>Pentapetalae</taxon>
        <taxon>asterids</taxon>
        <taxon>campanulids</taxon>
        <taxon>Asterales</taxon>
        <taxon>Asteraceae</taxon>
        <taxon>Asteroideae</taxon>
        <taxon>Anthemideae</taxon>
        <taxon>Anthemidinae</taxon>
        <taxon>Tanacetum</taxon>
    </lineage>
</organism>
<reference evidence="1" key="1">
    <citation type="journal article" date="2022" name="Int. J. Mol. Sci.">
        <title>Draft Genome of Tanacetum Coccineum: Genomic Comparison of Closely Related Tanacetum-Family Plants.</title>
        <authorList>
            <person name="Yamashiro T."/>
            <person name="Shiraishi A."/>
            <person name="Nakayama K."/>
            <person name="Satake H."/>
        </authorList>
    </citation>
    <scope>NUCLEOTIDE SEQUENCE</scope>
</reference>
<evidence type="ECO:0000313" key="2">
    <source>
        <dbReference type="Proteomes" id="UP001151760"/>
    </source>
</evidence>
<protein>
    <submittedName>
        <fullName evidence="1">Uncharacterized protein</fullName>
    </submittedName>
</protein>
<proteinExistence type="predicted"/>
<comment type="caution">
    <text evidence="1">The sequence shown here is derived from an EMBL/GenBank/DDBJ whole genome shotgun (WGS) entry which is preliminary data.</text>
</comment>
<dbReference type="Proteomes" id="UP001151760">
    <property type="component" value="Unassembled WGS sequence"/>
</dbReference>
<gene>
    <name evidence="1" type="ORF">Tco_1005867</name>
</gene>
<evidence type="ECO:0000313" key="1">
    <source>
        <dbReference type="EMBL" id="GJT62334.1"/>
    </source>
</evidence>